<dbReference type="AlphaFoldDB" id="A0AAJ4RCN4"/>
<sequence length="621" mass="72980">MRLLSFLLFFSILFAGDLNMLLNKIEKSEDLSKKTMQESAGISYVITRYQLDMMQAKYLSDVLKHTIIGYGENRYGITDPWNSYFIPYNTVGVRIFLDNQELTTAKYDNALFLYSKIDLSFIDHIEIYYMSPTYELSPEPAYIIIKLYSKDAKRDEGTRIATSYGTFKSNSQVVDFANSGKYNVYTHFSRDYIGHKTIPYKDTLLNRDSLTYHYLLSVYNEKTRYLLSTIFYKQHSFLGLSVDGNIKKSLVWTKYLHFGIDHKFNDNFTFKYSLDYTNDKSVFAESPTPVFYSLQFNIPLYDVLIKGIGKVHTTEFVYKKTTSKNKFVTGVSARFKRMDYPTIKLNSYYFDYEGVKRQDIYTAFMENNYQYLKNAILTLGAAYSIYESDNINDRKLKQYKIGNTYLLDKNDVFKLFFYHYEFGIPPYLISTLLGDSRNIEPQKTNVFIFKYKRQLNSSSNIEGIYMYAKHSNYLLFTKEGLQSIPEPMKLKIFNVRYHKNYNIINDFVIDASDMILEDAPIKKIIRIIFLNTHRIKKFDLFESLVFRYSKFGDSSKRGYDLNGGVKYNVNDNFSISLKAQNILNKRYENGYLTIDMNTQERDVITTPLLERSITLSVEYMF</sequence>
<organism evidence="5 6">
    <name type="scientific">Caminibacter pacificus</name>
    <dbReference type="NCBI Taxonomy" id="1424653"/>
    <lineage>
        <taxon>Bacteria</taxon>
        <taxon>Pseudomonadati</taxon>
        <taxon>Campylobacterota</taxon>
        <taxon>Epsilonproteobacteria</taxon>
        <taxon>Nautiliales</taxon>
        <taxon>Nautiliaceae</taxon>
        <taxon>Caminibacter</taxon>
    </lineage>
</organism>
<dbReference type="GO" id="GO:0009279">
    <property type="term" value="C:cell outer membrane"/>
    <property type="evidence" value="ECO:0007669"/>
    <property type="project" value="UniProtKB-SubCell"/>
</dbReference>
<dbReference type="EMBL" id="RJVK01000002">
    <property type="protein sequence ID" value="ROR39912.1"/>
    <property type="molecule type" value="Genomic_DNA"/>
</dbReference>
<keyword evidence="7" id="KW-1185">Reference proteome</keyword>
<dbReference type="Proteomes" id="UP000298805">
    <property type="component" value="Chromosome"/>
</dbReference>
<dbReference type="SUPFAM" id="SSF56935">
    <property type="entry name" value="Porins"/>
    <property type="match status" value="1"/>
</dbReference>
<evidence type="ECO:0000256" key="2">
    <source>
        <dbReference type="ARBA" id="ARBA00023136"/>
    </source>
</evidence>
<dbReference type="RefSeq" id="WP_123352297.1">
    <property type="nucleotide sequence ID" value="NZ_CP027432.2"/>
</dbReference>
<evidence type="ECO:0000313" key="4">
    <source>
        <dbReference type="EMBL" id="QCI27910.1"/>
    </source>
</evidence>
<evidence type="ECO:0000256" key="3">
    <source>
        <dbReference type="ARBA" id="ARBA00023237"/>
    </source>
</evidence>
<evidence type="ECO:0000256" key="1">
    <source>
        <dbReference type="ARBA" id="ARBA00004442"/>
    </source>
</evidence>
<reference evidence="7" key="1">
    <citation type="submission" date="2018-03" db="EMBL/GenBank/DDBJ databases">
        <title>A comparative analysis of the Nautiliaceae.</title>
        <authorList>
            <person name="Grosche A."/>
            <person name="Smedile F."/>
            <person name="Vetriani C."/>
        </authorList>
    </citation>
    <scope>NUCLEOTIDE SEQUENCE [LARGE SCALE GENOMIC DNA]</scope>
    <source>
        <strain evidence="7">TB6</strain>
    </source>
</reference>
<keyword evidence="2" id="KW-0472">Membrane</keyword>
<reference evidence="4" key="3">
    <citation type="submission" date="2019-06" db="EMBL/GenBank/DDBJ databases">
        <title>A comparative analysis of the Nautiliaceae.</title>
        <authorList>
            <person name="Grosche A."/>
            <person name="Smedile F."/>
            <person name="Vetriani C."/>
        </authorList>
    </citation>
    <scope>NUCLEOTIDE SEQUENCE</scope>
    <source>
        <strain evidence="4">TB6</strain>
    </source>
</reference>
<name>A0AAJ4RCN4_9BACT</name>
<gene>
    <name evidence="4" type="ORF">C6V80_02685</name>
    <name evidence="5" type="ORF">EDC58_0891</name>
</gene>
<evidence type="ECO:0000313" key="6">
    <source>
        <dbReference type="Proteomes" id="UP000272781"/>
    </source>
</evidence>
<dbReference type="Gene3D" id="2.40.170.20">
    <property type="entry name" value="TonB-dependent receptor, beta-barrel domain"/>
    <property type="match status" value="1"/>
</dbReference>
<accession>A0AAJ4RCN4</accession>
<dbReference type="InterPro" id="IPR036942">
    <property type="entry name" value="Beta-barrel_TonB_sf"/>
</dbReference>
<keyword evidence="3" id="KW-0998">Cell outer membrane</keyword>
<keyword evidence="5" id="KW-0675">Receptor</keyword>
<evidence type="ECO:0000313" key="7">
    <source>
        <dbReference type="Proteomes" id="UP000298805"/>
    </source>
</evidence>
<proteinExistence type="predicted"/>
<protein>
    <submittedName>
        <fullName evidence="5">Iron complex outermembrane receptor protein</fullName>
    </submittedName>
</protein>
<dbReference type="Proteomes" id="UP000272781">
    <property type="component" value="Unassembled WGS sequence"/>
</dbReference>
<evidence type="ECO:0000313" key="5">
    <source>
        <dbReference type="EMBL" id="ROR39912.1"/>
    </source>
</evidence>
<dbReference type="EMBL" id="CP027432">
    <property type="protein sequence ID" value="QCI27910.1"/>
    <property type="molecule type" value="Genomic_DNA"/>
</dbReference>
<reference evidence="5 6" key="2">
    <citation type="submission" date="2018-11" db="EMBL/GenBank/DDBJ databases">
        <title>Genomic Encyclopedia of Type Strains, Phase IV (KMG-IV): sequencing the most valuable type-strain genomes for metagenomic binning, comparative biology and taxonomic classification.</title>
        <authorList>
            <person name="Goeker M."/>
        </authorList>
    </citation>
    <scope>NUCLEOTIDE SEQUENCE [LARGE SCALE GENOMIC DNA]</scope>
    <source>
        <strain evidence="5 6">DSM 27783</strain>
    </source>
</reference>
<comment type="subcellular location">
    <subcellularLocation>
        <location evidence="1">Cell outer membrane</location>
    </subcellularLocation>
</comment>